<proteinExistence type="predicted"/>
<dbReference type="EMBL" id="OC000602">
    <property type="protein sequence ID" value="CAD7257814.1"/>
    <property type="molecule type" value="Genomic_DNA"/>
</dbReference>
<dbReference type="AlphaFoldDB" id="A0A7R9FWK1"/>
<feature type="transmembrane region" description="Helical" evidence="1">
    <location>
        <begin position="146"/>
        <end position="164"/>
    </location>
</feature>
<dbReference type="Pfam" id="PF10192">
    <property type="entry name" value="GPR180-TMEM145_TM"/>
    <property type="match status" value="1"/>
</dbReference>
<sequence>MSLLASGRYWSSRWLLLFHVVVELKSRQLFHTTYKLFVASVALQETGTILLSISYLKYASDGMGFPRIHTFGRMLESSSETVYLLLLLLLAKGFTVTRGRLRLASSVKLTIFMCVYVVTYSTLFIYEQSFFDPGKVLYLYESPAGYGLMFLRLIAWGMFVYSIVFTLKHYPEKAKFYYVFNIVGTLWFMAGPIFISIATNHIDKWVRESVVCGVLHFMALCGHVLFLVGVLEVVRGDAEPSGDFNHHMYAPERTRAAPIYRRPTLGEWVTDVPIELFSVSRNIATPTTAVPRTIDLSATSDVRQVTSLYEDHNGPRTAEHKDIFQVPSAPVFEEQTHRPP</sequence>
<evidence type="ECO:0000313" key="3">
    <source>
        <dbReference type="EMBL" id="CAD7257814.1"/>
    </source>
</evidence>
<evidence type="ECO:0000259" key="2">
    <source>
        <dbReference type="Pfam" id="PF10192"/>
    </source>
</evidence>
<feature type="domain" description="GPR180/TMEM145 transmembrane" evidence="2">
    <location>
        <begin position="21"/>
        <end position="226"/>
    </location>
</feature>
<name>A0A7R9FWK1_TIMSH</name>
<gene>
    <name evidence="3" type="ORF">TSIB3V08_LOCUS2070</name>
</gene>
<evidence type="ECO:0000256" key="1">
    <source>
        <dbReference type="SAM" id="Phobius"/>
    </source>
</evidence>
<reference evidence="3" key="1">
    <citation type="submission" date="2020-11" db="EMBL/GenBank/DDBJ databases">
        <authorList>
            <person name="Tran Van P."/>
        </authorList>
    </citation>
    <scope>NUCLEOTIDE SEQUENCE</scope>
</reference>
<feature type="transmembrane region" description="Helical" evidence="1">
    <location>
        <begin position="81"/>
        <end position="97"/>
    </location>
</feature>
<feature type="transmembrane region" description="Helical" evidence="1">
    <location>
        <begin position="215"/>
        <end position="234"/>
    </location>
</feature>
<dbReference type="InterPro" id="IPR019336">
    <property type="entry name" value="GPR180/TMEM145_TM"/>
</dbReference>
<dbReference type="GO" id="GO:0019236">
    <property type="term" value="P:response to pheromone"/>
    <property type="evidence" value="ECO:0007669"/>
    <property type="project" value="InterPro"/>
</dbReference>
<keyword evidence="1" id="KW-1133">Transmembrane helix</keyword>
<accession>A0A7R9FWK1</accession>
<dbReference type="GO" id="GO:0007186">
    <property type="term" value="P:G protein-coupled receptor signaling pathway"/>
    <property type="evidence" value="ECO:0007669"/>
    <property type="project" value="InterPro"/>
</dbReference>
<dbReference type="PANTHER" id="PTHR23252">
    <property type="entry name" value="INTIMAL THICKNESS RECEPTOR-RELATED"/>
    <property type="match status" value="1"/>
</dbReference>
<dbReference type="InterPro" id="IPR047831">
    <property type="entry name" value="GPR180/TMEM145"/>
</dbReference>
<dbReference type="PANTHER" id="PTHR23252:SF24">
    <property type="entry name" value="TRANSMEMBRANE PROTEIN 145"/>
    <property type="match status" value="1"/>
</dbReference>
<keyword evidence="1" id="KW-0472">Membrane</keyword>
<feature type="transmembrane region" description="Helical" evidence="1">
    <location>
        <begin position="36"/>
        <end position="56"/>
    </location>
</feature>
<keyword evidence="1" id="KW-0812">Transmembrane</keyword>
<organism evidence="3">
    <name type="scientific">Timema shepardi</name>
    <name type="common">Walking stick</name>
    <dbReference type="NCBI Taxonomy" id="629360"/>
    <lineage>
        <taxon>Eukaryota</taxon>
        <taxon>Metazoa</taxon>
        <taxon>Ecdysozoa</taxon>
        <taxon>Arthropoda</taxon>
        <taxon>Hexapoda</taxon>
        <taxon>Insecta</taxon>
        <taxon>Pterygota</taxon>
        <taxon>Neoptera</taxon>
        <taxon>Polyneoptera</taxon>
        <taxon>Phasmatodea</taxon>
        <taxon>Timematodea</taxon>
        <taxon>Timematoidea</taxon>
        <taxon>Timematidae</taxon>
        <taxon>Timema</taxon>
    </lineage>
</organism>
<protein>
    <recommendedName>
        <fullName evidence="2">GPR180/TMEM145 transmembrane domain-containing protein</fullName>
    </recommendedName>
</protein>
<feature type="transmembrane region" description="Helical" evidence="1">
    <location>
        <begin position="176"/>
        <end position="195"/>
    </location>
</feature>
<feature type="transmembrane region" description="Helical" evidence="1">
    <location>
        <begin position="109"/>
        <end position="126"/>
    </location>
</feature>